<gene>
    <name evidence="16" type="ORF">E5222_10355</name>
</gene>
<keyword evidence="7" id="KW-0808">Transferase</keyword>
<sequence length="349" mass="37883">MSSFNAVAWFADVGIADRPTVGGKGGSLGELTSAGIAVPPGFVVTTSAFETFLAALEAREPIRPLVEALDPQDHGAATKLSELLRARVMEEPMPAQVEQAITDAMRQLCPDGEPVAVRSSATTEDAEDASFAGLQDTFLWVLTPKDMAHKVRECWGSLYSVESMTYRRKQGFPEDQVAMAVVVQQMVDARCAGVMFTRSPTTGDKSVITIEGAWGLGSSVVSGEVTPDKWVLGKITGEISQRDISDKHARQVPADSGGIVELENDEDMRKAPCLTDDELMGLREVGRRIERHYGKPQDIEWALDKEGNILLLQSRPETVWSMKDAEAKPVAAPVDNPMAHVMNIFGGRK</sequence>
<keyword evidence="9" id="KW-0547">Nucleotide-binding</keyword>
<dbReference type="EMBL" id="SSHH01000002">
    <property type="protein sequence ID" value="TIX50650.1"/>
    <property type="molecule type" value="Genomic_DNA"/>
</dbReference>
<dbReference type="UniPathway" id="UPA00138"/>
<comment type="similarity">
    <text evidence="4">Belongs to the PEP-utilizing enzyme family.</text>
</comment>
<dbReference type="EC" id="2.7.9.2" evidence="5"/>
<evidence type="ECO:0000256" key="11">
    <source>
        <dbReference type="ARBA" id="ARBA00022840"/>
    </source>
</evidence>
<keyword evidence="10" id="KW-0418">Kinase</keyword>
<dbReference type="InterPro" id="IPR006319">
    <property type="entry name" value="PEP_synth"/>
</dbReference>
<dbReference type="GO" id="GO:0005524">
    <property type="term" value="F:ATP binding"/>
    <property type="evidence" value="ECO:0007669"/>
    <property type="project" value="UniProtKB-KW"/>
</dbReference>
<protein>
    <recommendedName>
        <fullName evidence="6">Phosphoenolpyruvate synthase</fullName>
        <ecNumber evidence="5">2.7.9.2</ecNumber>
    </recommendedName>
    <alternativeName>
        <fullName evidence="13">Pyruvate, water dikinase</fullName>
    </alternativeName>
</protein>
<dbReference type="GO" id="GO:0008986">
    <property type="term" value="F:pyruvate, water dikinase activity"/>
    <property type="evidence" value="ECO:0007669"/>
    <property type="project" value="UniProtKB-EC"/>
</dbReference>
<evidence type="ECO:0000256" key="5">
    <source>
        <dbReference type="ARBA" id="ARBA00011996"/>
    </source>
</evidence>
<evidence type="ECO:0000313" key="16">
    <source>
        <dbReference type="EMBL" id="TIX50650.1"/>
    </source>
</evidence>
<keyword evidence="17" id="KW-1185">Reference proteome</keyword>
<keyword evidence="16" id="KW-0670">Pyruvate</keyword>
<dbReference type="OrthoDB" id="9765468at2"/>
<dbReference type="PANTHER" id="PTHR43030">
    <property type="entry name" value="PHOSPHOENOLPYRUVATE SYNTHASE"/>
    <property type="match status" value="1"/>
</dbReference>
<proteinExistence type="inferred from homology"/>
<evidence type="ECO:0000256" key="9">
    <source>
        <dbReference type="ARBA" id="ARBA00022741"/>
    </source>
</evidence>
<dbReference type="SUPFAM" id="SSF56059">
    <property type="entry name" value="Glutathione synthetase ATP-binding domain-like"/>
    <property type="match status" value="1"/>
</dbReference>
<evidence type="ECO:0000256" key="1">
    <source>
        <dbReference type="ARBA" id="ARBA00001946"/>
    </source>
</evidence>
<dbReference type="AlphaFoldDB" id="A0A4T3F3C2"/>
<comment type="cofactor">
    <cofactor evidence="1">
        <name>Mg(2+)</name>
        <dbReference type="ChEBI" id="CHEBI:18420"/>
    </cofactor>
</comment>
<evidence type="ECO:0000259" key="15">
    <source>
        <dbReference type="Pfam" id="PF01326"/>
    </source>
</evidence>
<evidence type="ECO:0000256" key="12">
    <source>
        <dbReference type="ARBA" id="ARBA00022842"/>
    </source>
</evidence>
<dbReference type="Gene3D" id="3.30.1490.20">
    <property type="entry name" value="ATP-grasp fold, A domain"/>
    <property type="match status" value="1"/>
</dbReference>
<feature type="domain" description="Pyruvate phosphate dikinase AMP/ATP-binding" evidence="15">
    <location>
        <begin position="19"/>
        <end position="329"/>
    </location>
</feature>
<dbReference type="Pfam" id="PF01326">
    <property type="entry name" value="PPDK_N"/>
    <property type="match status" value="1"/>
</dbReference>
<dbReference type="Proteomes" id="UP000309389">
    <property type="component" value="Unassembled WGS sequence"/>
</dbReference>
<keyword evidence="11" id="KW-0067">ATP-binding</keyword>
<keyword evidence="12" id="KW-0460">Magnesium</keyword>
<evidence type="ECO:0000256" key="4">
    <source>
        <dbReference type="ARBA" id="ARBA00007837"/>
    </source>
</evidence>
<dbReference type="InterPro" id="IPR013815">
    <property type="entry name" value="ATP_grasp_subdomain_1"/>
</dbReference>
<comment type="catalytic activity">
    <reaction evidence="14">
        <text>pyruvate + ATP + H2O = phosphoenolpyruvate + AMP + phosphate + 2 H(+)</text>
        <dbReference type="Rhea" id="RHEA:11364"/>
        <dbReference type="ChEBI" id="CHEBI:15361"/>
        <dbReference type="ChEBI" id="CHEBI:15377"/>
        <dbReference type="ChEBI" id="CHEBI:15378"/>
        <dbReference type="ChEBI" id="CHEBI:30616"/>
        <dbReference type="ChEBI" id="CHEBI:43474"/>
        <dbReference type="ChEBI" id="CHEBI:58702"/>
        <dbReference type="ChEBI" id="CHEBI:456215"/>
        <dbReference type="EC" id="2.7.9.2"/>
    </reaction>
</comment>
<evidence type="ECO:0000256" key="7">
    <source>
        <dbReference type="ARBA" id="ARBA00022679"/>
    </source>
</evidence>
<evidence type="ECO:0000256" key="13">
    <source>
        <dbReference type="ARBA" id="ARBA00033470"/>
    </source>
</evidence>
<dbReference type="InterPro" id="IPR002192">
    <property type="entry name" value="PPDK_AMP/ATP-bd"/>
</dbReference>
<accession>A0A4T3F3C2</accession>
<evidence type="ECO:0000256" key="6">
    <source>
        <dbReference type="ARBA" id="ARBA00021623"/>
    </source>
</evidence>
<reference evidence="16 17" key="1">
    <citation type="submission" date="2019-04" db="EMBL/GenBank/DDBJ databases">
        <title>Altererythrobacter aquimixticola sp. nov., isolated from sediment of junction between the ocean and a freshwater spring.</title>
        <authorList>
            <person name="Yoon J.-H."/>
        </authorList>
    </citation>
    <scope>NUCLEOTIDE SEQUENCE [LARGE SCALE GENOMIC DNA]</scope>
    <source>
        <strain evidence="16 17">SSKS-13</strain>
    </source>
</reference>
<comment type="caution">
    <text evidence="16">The sequence shown here is derived from an EMBL/GenBank/DDBJ whole genome shotgun (WGS) entry which is preliminary data.</text>
</comment>
<dbReference type="PANTHER" id="PTHR43030:SF1">
    <property type="entry name" value="PHOSPHOENOLPYRUVATE SYNTHASE"/>
    <property type="match status" value="1"/>
</dbReference>
<evidence type="ECO:0000256" key="2">
    <source>
        <dbReference type="ARBA" id="ARBA00002988"/>
    </source>
</evidence>
<keyword evidence="8" id="KW-0479">Metal-binding</keyword>
<evidence type="ECO:0000256" key="10">
    <source>
        <dbReference type="ARBA" id="ARBA00022777"/>
    </source>
</evidence>
<evidence type="ECO:0000256" key="8">
    <source>
        <dbReference type="ARBA" id="ARBA00022723"/>
    </source>
</evidence>
<comment type="pathway">
    <text evidence="3">Carbohydrate biosynthesis; gluconeogenesis.</text>
</comment>
<organism evidence="16 17">
    <name type="scientific">Alteraurantiacibacter aquimixticola</name>
    <dbReference type="NCBI Taxonomy" id="2489173"/>
    <lineage>
        <taxon>Bacteria</taxon>
        <taxon>Pseudomonadati</taxon>
        <taxon>Pseudomonadota</taxon>
        <taxon>Alphaproteobacteria</taxon>
        <taxon>Sphingomonadales</taxon>
        <taxon>Erythrobacteraceae</taxon>
        <taxon>Alteraurantiacibacter</taxon>
    </lineage>
</organism>
<evidence type="ECO:0000256" key="3">
    <source>
        <dbReference type="ARBA" id="ARBA00004742"/>
    </source>
</evidence>
<comment type="function">
    <text evidence="2">Catalyzes the phosphorylation of pyruvate to phosphoenolpyruvate.</text>
</comment>
<evidence type="ECO:0000313" key="17">
    <source>
        <dbReference type="Proteomes" id="UP000309389"/>
    </source>
</evidence>
<dbReference type="Gene3D" id="3.30.470.20">
    <property type="entry name" value="ATP-grasp fold, B domain"/>
    <property type="match status" value="1"/>
</dbReference>
<dbReference type="GO" id="GO:0006094">
    <property type="term" value="P:gluconeogenesis"/>
    <property type="evidence" value="ECO:0007669"/>
    <property type="project" value="UniProtKB-UniPathway"/>
</dbReference>
<dbReference type="GO" id="GO:0046872">
    <property type="term" value="F:metal ion binding"/>
    <property type="evidence" value="ECO:0007669"/>
    <property type="project" value="UniProtKB-KW"/>
</dbReference>
<evidence type="ECO:0000256" key="14">
    <source>
        <dbReference type="ARBA" id="ARBA00047700"/>
    </source>
</evidence>
<dbReference type="RefSeq" id="WP_136693670.1">
    <property type="nucleotide sequence ID" value="NZ_SSHH01000002.1"/>
</dbReference>
<name>A0A4T3F3C2_9SPHN</name>